<feature type="region of interest" description="Disordered" evidence="1">
    <location>
        <begin position="536"/>
        <end position="585"/>
    </location>
</feature>
<sequence>MHAFAHDSAEAEHLQHNHEQQDQERALEAARDELAQIVGADAHRGGAFGTAGAAALRRQDEVHDRPPHLSLFTSTQQGGDRSSSASPFRFATTTGAFGLATPHHPSTPTGPTSPTAATSPSTTGAARRLRRPSLLSLKPREPQDVSLSPKSITASLPATTESQRLPPVPPSTPAPLQPPATPAPQGRPWGITPLTAITAPERVASAPPIPIEGLTTSTSPVPGVAGGRRGSESEASGAQSPMAMDTEDQLRSPLKWLPPHMQPRRSKDKSQIIEDDQAAPVARMPFTGRPLPGPLLATLISESAPLEHEMRSEARLQRLLFSHPSALPFNPRQRRNTRWTRGRFPEMVGDDDDDDDDDAARMALGARWRAGSSDSDSDDMMDDSSVQEWPAASSGAGAVNSAFASVMDLDRPSSSNSSGAWNSTSGKSTPSHGNGSGNGNGSTTTATRAGTSSATATPGVSTPGWKKPPVAPSPSTGLQLPTAFGGLAMGSGGGGAGAGNGIATPLGSPTVERSELGGSPGAMAIASPMSIASPGMSSIAASPGMMQYRDPPSIRTGKRKAAASDDRFDPYKRPRGSSPSPFQQNIAVSPSKSTGAMNAMSAVPIPSSPSHLPLVGSALAVTSPGYLSLGGGMGMGSHTRKPPTHPYTRPMSSRSRAASPALSIGSTSGVLSSSLGNGGLTGPSRPLAGPFIPSGPGSAAAVSAANAVGAAPRDLGGLGLLSLANQGGEGGGDAGTGGGGGAEGRMAQHAREVPSPQPDSENEAHDETLWEVEEDGEMAMDED</sequence>
<dbReference type="Proteomes" id="UP000279236">
    <property type="component" value="Unassembled WGS sequence"/>
</dbReference>
<feature type="compositionally biased region" description="Acidic residues" evidence="1">
    <location>
        <begin position="348"/>
        <end position="358"/>
    </location>
</feature>
<protein>
    <submittedName>
        <fullName evidence="2">Uncharacterized protein</fullName>
    </submittedName>
</protein>
<feature type="region of interest" description="Disordered" evidence="1">
    <location>
        <begin position="631"/>
        <end position="699"/>
    </location>
</feature>
<dbReference type="EMBL" id="RSCE01000005">
    <property type="protein sequence ID" value="RSH82708.1"/>
    <property type="molecule type" value="Genomic_DNA"/>
</dbReference>
<dbReference type="OrthoDB" id="2596590at2759"/>
<feature type="compositionally biased region" description="Pro residues" evidence="1">
    <location>
        <begin position="166"/>
        <end position="182"/>
    </location>
</feature>
<proteinExistence type="predicted"/>
<feature type="region of interest" description="Disordered" evidence="1">
    <location>
        <begin position="715"/>
        <end position="783"/>
    </location>
</feature>
<feature type="compositionally biased region" description="Low complexity" evidence="1">
    <location>
        <begin position="441"/>
        <end position="463"/>
    </location>
</feature>
<comment type="caution">
    <text evidence="2">The sequence shown here is derived from an EMBL/GenBank/DDBJ whole genome shotgun (WGS) entry which is preliminary data.</text>
</comment>
<feature type="region of interest" description="Disordered" evidence="1">
    <location>
        <begin position="500"/>
        <end position="519"/>
    </location>
</feature>
<dbReference type="AlphaFoldDB" id="A0A427XUZ9"/>
<evidence type="ECO:0000313" key="3">
    <source>
        <dbReference type="Proteomes" id="UP000279236"/>
    </source>
</evidence>
<feature type="compositionally biased region" description="Basic residues" evidence="1">
    <location>
        <begin position="332"/>
        <end position="341"/>
    </location>
</feature>
<feature type="compositionally biased region" description="Low complexity" evidence="1">
    <location>
        <begin position="413"/>
        <end position="433"/>
    </location>
</feature>
<feature type="compositionally biased region" description="Gly residues" evidence="1">
    <location>
        <begin position="727"/>
        <end position="743"/>
    </location>
</feature>
<feature type="region of interest" description="Disordered" evidence="1">
    <location>
        <begin position="207"/>
        <end position="248"/>
    </location>
</feature>
<reference evidence="2 3" key="1">
    <citation type="submission" date="2018-11" db="EMBL/GenBank/DDBJ databases">
        <title>Genome sequence of Apiotrichum porosum DSM 27194.</title>
        <authorList>
            <person name="Aliyu H."/>
            <person name="Gorte O."/>
            <person name="Ochsenreither K."/>
        </authorList>
    </citation>
    <scope>NUCLEOTIDE SEQUENCE [LARGE SCALE GENOMIC DNA]</scope>
    <source>
        <strain evidence="2 3">DSM 27194</strain>
    </source>
</reference>
<feature type="compositionally biased region" description="Basic and acidic residues" evidence="1">
    <location>
        <begin position="562"/>
        <end position="572"/>
    </location>
</feature>
<dbReference type="RefSeq" id="XP_028476940.1">
    <property type="nucleotide sequence ID" value="XM_028623047.1"/>
</dbReference>
<dbReference type="GeneID" id="39592245"/>
<evidence type="ECO:0000256" key="1">
    <source>
        <dbReference type="SAM" id="MobiDB-lite"/>
    </source>
</evidence>
<dbReference type="STRING" id="105984.A0A427XUZ9"/>
<name>A0A427XUZ9_9TREE</name>
<gene>
    <name evidence="2" type="ORF">EHS24_007702</name>
</gene>
<feature type="region of interest" description="Disordered" evidence="1">
    <location>
        <begin position="410"/>
        <end position="484"/>
    </location>
</feature>
<feature type="compositionally biased region" description="Polar residues" evidence="1">
    <location>
        <begin position="145"/>
        <end position="163"/>
    </location>
</feature>
<feature type="region of interest" description="Disordered" evidence="1">
    <location>
        <begin position="66"/>
        <end position="191"/>
    </location>
</feature>
<feature type="compositionally biased region" description="Low complexity" evidence="1">
    <location>
        <begin position="649"/>
        <end position="675"/>
    </location>
</feature>
<feature type="compositionally biased region" description="Polar residues" evidence="1">
    <location>
        <begin position="71"/>
        <end position="86"/>
    </location>
</feature>
<feature type="region of interest" description="Disordered" evidence="1">
    <location>
        <begin position="1"/>
        <end position="32"/>
    </location>
</feature>
<organism evidence="2 3">
    <name type="scientific">Apiotrichum porosum</name>
    <dbReference type="NCBI Taxonomy" id="105984"/>
    <lineage>
        <taxon>Eukaryota</taxon>
        <taxon>Fungi</taxon>
        <taxon>Dikarya</taxon>
        <taxon>Basidiomycota</taxon>
        <taxon>Agaricomycotina</taxon>
        <taxon>Tremellomycetes</taxon>
        <taxon>Trichosporonales</taxon>
        <taxon>Trichosporonaceae</taxon>
        <taxon>Apiotrichum</taxon>
    </lineage>
</organism>
<evidence type="ECO:0000313" key="2">
    <source>
        <dbReference type="EMBL" id="RSH82708.1"/>
    </source>
</evidence>
<feature type="compositionally biased region" description="Low complexity" evidence="1">
    <location>
        <begin position="90"/>
        <end position="137"/>
    </location>
</feature>
<accession>A0A427XUZ9</accession>
<feature type="compositionally biased region" description="Acidic residues" evidence="1">
    <location>
        <begin position="769"/>
        <end position="783"/>
    </location>
</feature>
<keyword evidence="3" id="KW-1185">Reference proteome</keyword>
<feature type="region of interest" description="Disordered" evidence="1">
    <location>
        <begin position="326"/>
        <end position="394"/>
    </location>
</feature>